<dbReference type="AlphaFoldDB" id="A0A4R3YL57"/>
<protein>
    <submittedName>
        <fullName evidence="2">Uncharacterized protein</fullName>
    </submittedName>
</protein>
<evidence type="ECO:0000313" key="3">
    <source>
        <dbReference type="Proteomes" id="UP000295719"/>
    </source>
</evidence>
<dbReference type="OrthoDB" id="948134at2"/>
<keyword evidence="3" id="KW-1185">Reference proteome</keyword>
<sequence length="105" mass="11800">MDFDAGLLMARQPKSFIIGVRFMYGFRLTGPVRIGASRLPPSILIGLNMLGTLLFVLLGYFVGGLVEPLLHSLDQHIKYLFPALATVAIIWLIRRLLLHFSQPKH</sequence>
<name>A0A4R3YL57_9GAMM</name>
<keyword evidence="1" id="KW-0472">Membrane</keyword>
<dbReference type="Proteomes" id="UP000295719">
    <property type="component" value="Unassembled WGS sequence"/>
</dbReference>
<dbReference type="EMBL" id="SMCR01000010">
    <property type="protein sequence ID" value="TCV92990.1"/>
    <property type="molecule type" value="Genomic_DNA"/>
</dbReference>
<accession>A0A4R3YL57</accession>
<reference evidence="2 3" key="1">
    <citation type="submission" date="2019-03" db="EMBL/GenBank/DDBJ databases">
        <title>Genomic Encyclopedia of Type Strains, Phase IV (KMG-IV): sequencing the most valuable type-strain genomes for metagenomic binning, comparative biology and taxonomic classification.</title>
        <authorList>
            <person name="Goeker M."/>
        </authorList>
    </citation>
    <scope>NUCLEOTIDE SEQUENCE [LARGE SCALE GENOMIC DNA]</scope>
    <source>
        <strain evidence="2 3">DSM 19580</strain>
    </source>
</reference>
<evidence type="ECO:0000256" key="1">
    <source>
        <dbReference type="SAM" id="Phobius"/>
    </source>
</evidence>
<keyword evidence="1" id="KW-1133">Transmembrane helix</keyword>
<feature type="transmembrane region" description="Helical" evidence="1">
    <location>
        <begin position="77"/>
        <end position="97"/>
    </location>
</feature>
<evidence type="ECO:0000313" key="2">
    <source>
        <dbReference type="EMBL" id="TCV92990.1"/>
    </source>
</evidence>
<organism evidence="2 3">
    <name type="scientific">Biostraticola tofi</name>
    <dbReference type="NCBI Taxonomy" id="466109"/>
    <lineage>
        <taxon>Bacteria</taxon>
        <taxon>Pseudomonadati</taxon>
        <taxon>Pseudomonadota</taxon>
        <taxon>Gammaproteobacteria</taxon>
        <taxon>Enterobacterales</taxon>
        <taxon>Bruguierivoracaceae</taxon>
        <taxon>Biostraticola</taxon>
    </lineage>
</organism>
<gene>
    <name evidence="2" type="ORF">EDC52_11022</name>
</gene>
<proteinExistence type="predicted"/>
<dbReference type="RefSeq" id="WP_131866860.1">
    <property type="nucleotide sequence ID" value="NZ_SMCR01000010.1"/>
</dbReference>
<keyword evidence="1" id="KW-0812">Transmembrane</keyword>
<comment type="caution">
    <text evidence="2">The sequence shown here is derived from an EMBL/GenBank/DDBJ whole genome shotgun (WGS) entry which is preliminary data.</text>
</comment>
<feature type="transmembrane region" description="Helical" evidence="1">
    <location>
        <begin position="43"/>
        <end position="65"/>
    </location>
</feature>